<accession>X1L8N0</accession>
<reference evidence="1" key="1">
    <citation type="journal article" date="2014" name="Front. Microbiol.">
        <title>High frequency of phylogenetically diverse reductive dehalogenase-homologous genes in deep subseafloor sedimentary metagenomes.</title>
        <authorList>
            <person name="Kawai M."/>
            <person name="Futagami T."/>
            <person name="Toyoda A."/>
            <person name="Takaki Y."/>
            <person name="Nishi S."/>
            <person name="Hori S."/>
            <person name="Arai W."/>
            <person name="Tsubouchi T."/>
            <person name="Morono Y."/>
            <person name="Uchiyama I."/>
            <person name="Ito T."/>
            <person name="Fujiyama A."/>
            <person name="Inagaki F."/>
            <person name="Takami H."/>
        </authorList>
    </citation>
    <scope>NUCLEOTIDE SEQUENCE</scope>
    <source>
        <strain evidence="1">Expedition CK06-06</strain>
    </source>
</reference>
<proteinExistence type="predicted"/>
<comment type="caution">
    <text evidence="1">The sequence shown here is derived from an EMBL/GenBank/DDBJ whole genome shotgun (WGS) entry which is preliminary data.</text>
</comment>
<feature type="non-terminal residue" evidence="1">
    <location>
        <position position="73"/>
    </location>
</feature>
<gene>
    <name evidence="1" type="ORF">S06H3_01771</name>
</gene>
<protein>
    <submittedName>
        <fullName evidence="1">Uncharacterized protein</fullName>
    </submittedName>
</protein>
<dbReference type="EMBL" id="BARV01000466">
    <property type="protein sequence ID" value="GAH98784.1"/>
    <property type="molecule type" value="Genomic_DNA"/>
</dbReference>
<organism evidence="1">
    <name type="scientific">marine sediment metagenome</name>
    <dbReference type="NCBI Taxonomy" id="412755"/>
    <lineage>
        <taxon>unclassified sequences</taxon>
        <taxon>metagenomes</taxon>
        <taxon>ecological metagenomes</taxon>
    </lineage>
</organism>
<evidence type="ECO:0000313" key="1">
    <source>
        <dbReference type="EMBL" id="GAH98784.1"/>
    </source>
</evidence>
<sequence>MQRKGIILGSKSRIILAILMTHLTTTPLNALPTGRGISPFNWLVAESSPEYRLFFEQFDGKDKEGLGGHRLEN</sequence>
<dbReference type="AlphaFoldDB" id="X1L8N0"/>
<name>X1L8N0_9ZZZZ</name>